<dbReference type="InterPro" id="IPR048569">
    <property type="entry name" value="RUBC_PIKBD"/>
</dbReference>
<dbReference type="OrthoDB" id="10067503at2759"/>
<dbReference type="SUPFAM" id="SSF140741">
    <property type="entry name" value="RUN domain-like"/>
    <property type="match status" value="1"/>
</dbReference>
<evidence type="ECO:0000313" key="5">
    <source>
        <dbReference type="Proteomes" id="UP000479190"/>
    </source>
</evidence>
<organism evidence="4 5">
    <name type="scientific">Trichogramma brassicae</name>
    <dbReference type="NCBI Taxonomy" id="86971"/>
    <lineage>
        <taxon>Eukaryota</taxon>
        <taxon>Metazoa</taxon>
        <taxon>Ecdysozoa</taxon>
        <taxon>Arthropoda</taxon>
        <taxon>Hexapoda</taxon>
        <taxon>Insecta</taxon>
        <taxon>Pterygota</taxon>
        <taxon>Neoptera</taxon>
        <taxon>Endopterygota</taxon>
        <taxon>Hymenoptera</taxon>
        <taxon>Apocrita</taxon>
        <taxon>Proctotrupomorpha</taxon>
        <taxon>Chalcidoidea</taxon>
        <taxon>Trichogrammatidae</taxon>
        <taxon>Trichogramma</taxon>
    </lineage>
</organism>
<dbReference type="EMBL" id="CADCXV010000908">
    <property type="protein sequence ID" value="CAB0038495.1"/>
    <property type="molecule type" value="Genomic_DNA"/>
</dbReference>
<evidence type="ECO:0000256" key="2">
    <source>
        <dbReference type="SAM" id="MobiDB-lite"/>
    </source>
</evidence>
<protein>
    <recommendedName>
        <fullName evidence="3">Rubicon Homology domain-containing protein</fullName>
    </recommendedName>
</protein>
<name>A0A6H5IMH8_9HYME</name>
<feature type="region of interest" description="Disordered" evidence="2">
    <location>
        <begin position="108"/>
        <end position="127"/>
    </location>
</feature>
<dbReference type="InterPro" id="IPR052428">
    <property type="entry name" value="Autophagy_HostDef_Reg"/>
</dbReference>
<dbReference type="Pfam" id="PF13901">
    <property type="entry name" value="RH_dom"/>
    <property type="match status" value="1"/>
</dbReference>
<feature type="domain" description="Rubicon Homology" evidence="3">
    <location>
        <begin position="379"/>
        <end position="474"/>
    </location>
</feature>
<dbReference type="AlphaFoldDB" id="A0A6H5IMH8"/>
<dbReference type="InterPro" id="IPR037213">
    <property type="entry name" value="Run_dom_sf"/>
</dbReference>
<dbReference type="PANTHER" id="PTHR45971">
    <property type="entry name" value="PHOX (PX) DOMAIN-CONTAINING PROTEIN"/>
    <property type="match status" value="1"/>
</dbReference>
<dbReference type="InterPro" id="IPR025258">
    <property type="entry name" value="RH_dom"/>
</dbReference>
<keyword evidence="1" id="KW-0072">Autophagy</keyword>
<reference evidence="4 5" key="1">
    <citation type="submission" date="2020-02" db="EMBL/GenBank/DDBJ databases">
        <authorList>
            <person name="Ferguson B K."/>
        </authorList>
    </citation>
    <scope>NUCLEOTIDE SEQUENCE [LARGE SCALE GENOMIC DNA]</scope>
</reference>
<proteinExistence type="predicted"/>
<dbReference type="PANTHER" id="PTHR45971:SF1">
    <property type="entry name" value="RUBICON, ISOFORM A"/>
    <property type="match status" value="1"/>
</dbReference>
<gene>
    <name evidence="4" type="ORF">TBRA_LOCUS10276</name>
</gene>
<dbReference type="Proteomes" id="UP000479190">
    <property type="component" value="Unassembled WGS sequence"/>
</dbReference>
<feature type="region of interest" description="Disordered" evidence="2">
    <location>
        <begin position="1"/>
        <end position="22"/>
    </location>
</feature>
<dbReference type="GO" id="GO:0006914">
    <property type="term" value="P:autophagy"/>
    <property type="evidence" value="ECO:0007669"/>
    <property type="project" value="UniProtKB-KW"/>
</dbReference>
<accession>A0A6H5IMH8</accession>
<dbReference type="SMART" id="SM01175">
    <property type="entry name" value="DUF4206"/>
    <property type="match status" value="1"/>
</dbReference>
<keyword evidence="5" id="KW-1185">Reference proteome</keyword>
<dbReference type="Pfam" id="PF21054">
    <property type="entry name" value="RUBC_PIKBD"/>
    <property type="match status" value="1"/>
</dbReference>
<evidence type="ECO:0000256" key="1">
    <source>
        <dbReference type="ARBA" id="ARBA00023006"/>
    </source>
</evidence>
<evidence type="ECO:0000259" key="3">
    <source>
        <dbReference type="SMART" id="SM01175"/>
    </source>
</evidence>
<dbReference type="GO" id="GO:1901981">
    <property type="term" value="F:phosphatidylinositol phosphate binding"/>
    <property type="evidence" value="ECO:0007669"/>
    <property type="project" value="TreeGrafter"/>
</dbReference>
<evidence type="ECO:0000313" key="4">
    <source>
        <dbReference type="EMBL" id="CAB0038495.1"/>
    </source>
</evidence>
<sequence length="474" mass="54058">MSTTQRGEAAAVNDNDNDEAPRTREKYQLLQNLRSVVEGLLTNGLPNVWNVYGGLNRLHAIMEKIFKHGCRTVINLKCNRRMRLAADEAVDESDEEIKHLQQRIRMRRRQREAERRPPHATNWSRDLLSDGKTDSKLMSLIDNSFSRVDVSIFIFSLATTTDQSVSPLSTSSGTLSDSISTDDVDDYVMDEASNLLQIKNSGLSVSMASMYSEADIYKSSQSKAANESSNSAIDSMTSAEGVALSLISRFSEKHLPRASELKWLVSEQDAPQRVSTQYLKILAAFAEKLADKSGRRRGRQYATTRNGRVGSASSSNHFYAASATSVRIVRSPYIISDDYRWGTDVFVKFCRRKILIAKQNYRCAGCGMKVAVEYASKFRYCEYLGRYFCTGCHTNQVTFIPGKILTKWDFSRYPVSNFAYRLLDRMMDDPLFPVTKDLYSSLYRRSKQLHRTRLLRTQLFYFKDFLFNCRFAAK</sequence>